<dbReference type="InterPro" id="IPR008271">
    <property type="entry name" value="Ser/Thr_kinase_AS"/>
</dbReference>
<dbReference type="SUPFAM" id="SSF56112">
    <property type="entry name" value="Protein kinase-like (PK-like)"/>
    <property type="match status" value="1"/>
</dbReference>
<dbReference type="InterPro" id="IPR000719">
    <property type="entry name" value="Prot_kinase_dom"/>
</dbReference>
<dbReference type="PROSITE" id="PS00108">
    <property type="entry name" value="PROTEIN_KINASE_ST"/>
    <property type="match status" value="1"/>
</dbReference>
<feature type="compositionally biased region" description="Polar residues" evidence="2">
    <location>
        <begin position="304"/>
        <end position="316"/>
    </location>
</feature>
<dbReference type="GO" id="GO:0004674">
    <property type="term" value="F:protein serine/threonine kinase activity"/>
    <property type="evidence" value="ECO:0007669"/>
    <property type="project" value="UniProtKB-EC"/>
</dbReference>
<dbReference type="EMBL" id="CATQJA010002637">
    <property type="protein sequence ID" value="CAJ0575316.1"/>
    <property type="molecule type" value="Genomic_DNA"/>
</dbReference>
<dbReference type="AlphaFoldDB" id="A0AA36CW54"/>
<feature type="region of interest" description="Disordered" evidence="2">
    <location>
        <begin position="301"/>
        <end position="330"/>
    </location>
</feature>
<evidence type="ECO:0000313" key="5">
    <source>
        <dbReference type="Proteomes" id="UP001177023"/>
    </source>
</evidence>
<sequence length="352" mass="40834">MGNEDIINFQDGKIVNRRWKILKRLGAGSCGAVYHVQDLDRPMVEGALKAERNNLEDGGVLKLEVEVLRKLSHRPHALQLMDASKRPNYSYMTMTLCDRDLMAIRQYLQQTYNTSFSTASILRIAVHGLYAIKQIHEVRYIHRDVKPGNLVTGRSGRARKMVYLIDYGMARSYVVPGGDALRKPRKHALLRGTLRYVSMNVHERKEQGRMDDLWALIYSLAHLYAGLPWAADREEAVIRKKKSSLTDDEVFKECPPEFTQFAKQLRTLRYEDIPDYHAFYQILVAGMNRVGTHFTDRYDWEPESQGSNQLETCIETSSREKETHKPLPQPDYDYQCFPNVRPEMFKNTDMKI</sequence>
<dbReference type="Pfam" id="PF00069">
    <property type="entry name" value="Pkinase"/>
    <property type="match status" value="1"/>
</dbReference>
<proteinExistence type="predicted"/>
<keyword evidence="5" id="KW-1185">Reference proteome</keyword>
<evidence type="ECO:0000259" key="3">
    <source>
        <dbReference type="PROSITE" id="PS50011"/>
    </source>
</evidence>
<evidence type="ECO:0000313" key="4">
    <source>
        <dbReference type="EMBL" id="CAJ0575316.1"/>
    </source>
</evidence>
<evidence type="ECO:0000256" key="2">
    <source>
        <dbReference type="SAM" id="MobiDB-lite"/>
    </source>
</evidence>
<dbReference type="GO" id="GO:0005524">
    <property type="term" value="F:ATP binding"/>
    <property type="evidence" value="ECO:0007669"/>
    <property type="project" value="InterPro"/>
</dbReference>
<dbReference type="EC" id="2.7.11.1" evidence="1"/>
<dbReference type="Proteomes" id="UP001177023">
    <property type="component" value="Unassembled WGS sequence"/>
</dbReference>
<protein>
    <recommendedName>
        <fullName evidence="1">non-specific serine/threonine protein kinase</fullName>
        <ecNumber evidence="1">2.7.11.1</ecNumber>
    </recommendedName>
</protein>
<feature type="domain" description="Protein kinase" evidence="3">
    <location>
        <begin position="19"/>
        <end position="337"/>
    </location>
</feature>
<comment type="caution">
    <text evidence="4">The sequence shown here is derived from an EMBL/GenBank/DDBJ whole genome shotgun (WGS) entry which is preliminary data.</text>
</comment>
<reference evidence="4" key="1">
    <citation type="submission" date="2023-06" db="EMBL/GenBank/DDBJ databases">
        <authorList>
            <person name="Delattre M."/>
        </authorList>
    </citation>
    <scope>NUCLEOTIDE SEQUENCE</scope>
    <source>
        <strain evidence="4">AF72</strain>
    </source>
</reference>
<dbReference type="Gene3D" id="1.10.510.10">
    <property type="entry name" value="Transferase(Phosphotransferase) domain 1"/>
    <property type="match status" value="1"/>
</dbReference>
<evidence type="ECO:0000256" key="1">
    <source>
        <dbReference type="ARBA" id="ARBA00012513"/>
    </source>
</evidence>
<gene>
    <name evidence="4" type="ORF">MSPICULIGERA_LOCUS13628</name>
</gene>
<name>A0AA36CW54_9BILA</name>
<dbReference type="InterPro" id="IPR050235">
    <property type="entry name" value="CK1_Ser-Thr_kinase"/>
</dbReference>
<dbReference type="PANTHER" id="PTHR11909">
    <property type="entry name" value="CASEIN KINASE-RELATED"/>
    <property type="match status" value="1"/>
</dbReference>
<dbReference type="SMART" id="SM00220">
    <property type="entry name" value="S_TKc"/>
    <property type="match status" value="1"/>
</dbReference>
<dbReference type="PROSITE" id="PS50011">
    <property type="entry name" value="PROTEIN_KINASE_DOM"/>
    <property type="match status" value="1"/>
</dbReference>
<organism evidence="4 5">
    <name type="scientific">Mesorhabditis spiculigera</name>
    <dbReference type="NCBI Taxonomy" id="96644"/>
    <lineage>
        <taxon>Eukaryota</taxon>
        <taxon>Metazoa</taxon>
        <taxon>Ecdysozoa</taxon>
        <taxon>Nematoda</taxon>
        <taxon>Chromadorea</taxon>
        <taxon>Rhabditida</taxon>
        <taxon>Rhabditina</taxon>
        <taxon>Rhabditomorpha</taxon>
        <taxon>Rhabditoidea</taxon>
        <taxon>Rhabditidae</taxon>
        <taxon>Mesorhabditinae</taxon>
        <taxon>Mesorhabditis</taxon>
    </lineage>
</organism>
<accession>A0AA36CW54</accession>
<feature type="non-terminal residue" evidence="4">
    <location>
        <position position="352"/>
    </location>
</feature>
<dbReference type="InterPro" id="IPR011009">
    <property type="entry name" value="Kinase-like_dom_sf"/>
</dbReference>